<evidence type="ECO:0000313" key="2">
    <source>
        <dbReference type="Proteomes" id="UP001054945"/>
    </source>
</evidence>
<gene>
    <name evidence="1" type="ORF">CEXT_559961</name>
</gene>
<comment type="caution">
    <text evidence="1">The sequence shown here is derived from an EMBL/GenBank/DDBJ whole genome shotgun (WGS) entry which is preliminary data.</text>
</comment>
<proteinExistence type="predicted"/>
<reference evidence="1 2" key="1">
    <citation type="submission" date="2021-06" db="EMBL/GenBank/DDBJ databases">
        <title>Caerostris extrusa draft genome.</title>
        <authorList>
            <person name="Kono N."/>
            <person name="Arakawa K."/>
        </authorList>
    </citation>
    <scope>NUCLEOTIDE SEQUENCE [LARGE SCALE GENOMIC DNA]</scope>
</reference>
<organism evidence="1 2">
    <name type="scientific">Caerostris extrusa</name>
    <name type="common">Bark spider</name>
    <name type="synonym">Caerostris bankana</name>
    <dbReference type="NCBI Taxonomy" id="172846"/>
    <lineage>
        <taxon>Eukaryota</taxon>
        <taxon>Metazoa</taxon>
        <taxon>Ecdysozoa</taxon>
        <taxon>Arthropoda</taxon>
        <taxon>Chelicerata</taxon>
        <taxon>Arachnida</taxon>
        <taxon>Araneae</taxon>
        <taxon>Araneomorphae</taxon>
        <taxon>Entelegynae</taxon>
        <taxon>Araneoidea</taxon>
        <taxon>Araneidae</taxon>
        <taxon>Caerostris</taxon>
    </lineage>
</organism>
<keyword evidence="2" id="KW-1185">Reference proteome</keyword>
<evidence type="ECO:0000313" key="1">
    <source>
        <dbReference type="EMBL" id="GIY71536.1"/>
    </source>
</evidence>
<dbReference type="AlphaFoldDB" id="A0AAV4VNX4"/>
<protein>
    <submittedName>
        <fullName evidence="1">Uncharacterized protein</fullName>
    </submittedName>
</protein>
<name>A0AAV4VNX4_CAEEX</name>
<sequence>MLNKYTNSLKIRLGTISLLAPGQRWSSRGTSRPKSRNKAYLKGVFDIMGQRNGAVADKETFAELSPLNMDIIPIMERELQLAYSGRYLIISYPIDIPRRGEFRL</sequence>
<dbReference type="EMBL" id="BPLR01014823">
    <property type="protein sequence ID" value="GIY71536.1"/>
    <property type="molecule type" value="Genomic_DNA"/>
</dbReference>
<dbReference type="Proteomes" id="UP001054945">
    <property type="component" value="Unassembled WGS sequence"/>
</dbReference>
<accession>A0AAV4VNX4</accession>